<organism evidence="2">
    <name type="scientific">Fusobacterium polymorphum ATCC 10953</name>
    <dbReference type="NCBI Taxonomy" id="393480"/>
    <lineage>
        <taxon>Bacteria</taxon>
        <taxon>Fusobacteriati</taxon>
        <taxon>Fusobacteriota</taxon>
        <taxon>Fusobacteriia</taxon>
        <taxon>Fusobacteriales</taxon>
        <taxon>Fusobacteriaceae</taxon>
        <taxon>Fusobacterium</taxon>
    </lineage>
</organism>
<evidence type="ECO:0000256" key="1">
    <source>
        <dbReference type="SAM" id="Phobius"/>
    </source>
</evidence>
<reference evidence="2" key="2">
    <citation type="submission" date="2007-05" db="EMBL/GenBank/DDBJ databases">
        <title>Genome sequence of Fusobacterium nucleatum subspecies polymorphum - a genetically tractable Fusobacterium.</title>
        <authorList>
            <person name="Karpathy S.E."/>
            <person name="Xiang Q."/>
            <person name="Gioia J."/>
            <person name="Jiang H."/>
            <person name="Liu Y."/>
            <person name="Petrosino J.F."/>
            <person name="Yerrapragada S."/>
            <person name="Fox G.E."/>
            <person name="Kinder Haake S."/>
            <person name="Weinstock G.M."/>
            <person name="Highlander S.K."/>
        </authorList>
    </citation>
    <scope>NUCLEOTIDE SEQUENCE [LARGE SCALE GENOMIC DNA]</scope>
    <source>
        <strain evidence="2">ATCC 10953</strain>
    </source>
</reference>
<dbReference type="EMBL" id="CM000440">
    <property type="protein sequence ID" value="EDK89300.1"/>
    <property type="molecule type" value="Genomic_DNA"/>
</dbReference>
<protein>
    <submittedName>
        <fullName evidence="2">Uncharacterized protein</fullName>
    </submittedName>
</protein>
<feature type="transmembrane region" description="Helical" evidence="1">
    <location>
        <begin position="20"/>
        <end position="37"/>
    </location>
</feature>
<dbReference type="HOGENOM" id="CLU_3118182_0_0_0"/>
<proteinExistence type="predicted"/>
<sequence>MEKIKINNFKRILKKIFEYFYFIIFILIRYLIFYKIIFNKNYYINNTAYN</sequence>
<reference evidence="2" key="1">
    <citation type="submission" date="2006-07" db="EMBL/GenBank/DDBJ databases">
        <authorList>
            <person name="Qin X."/>
            <person name="Weinstock G.M."/>
        </authorList>
    </citation>
    <scope>NUCLEOTIDE SEQUENCE [LARGE SCALE GENOMIC DNA]</scope>
    <source>
        <strain evidence="2">ATCC 10953</strain>
    </source>
</reference>
<evidence type="ECO:0000313" key="2">
    <source>
        <dbReference type="EMBL" id="EDK89300.1"/>
    </source>
</evidence>
<accession>A5TWM5</accession>
<keyword evidence="1" id="KW-0472">Membrane</keyword>
<dbReference type="AlphaFoldDB" id="A5TWM5"/>
<name>A5TWM5_FUSNP</name>
<dbReference type="Proteomes" id="UP000001921">
    <property type="component" value="Chromosome"/>
</dbReference>
<gene>
    <name evidence="2" type="ORF">FNP_1518</name>
</gene>
<keyword evidence="1" id="KW-0812">Transmembrane</keyword>
<keyword evidence="1" id="KW-1133">Transmembrane helix</keyword>